<evidence type="ECO:0000259" key="1">
    <source>
        <dbReference type="PROSITE" id="PS51186"/>
    </source>
</evidence>
<keyword evidence="2" id="KW-0808">Transferase</keyword>
<dbReference type="Pfam" id="PF00583">
    <property type="entry name" value="Acetyltransf_1"/>
    <property type="match status" value="1"/>
</dbReference>
<dbReference type="GO" id="GO:0016747">
    <property type="term" value="F:acyltransferase activity, transferring groups other than amino-acyl groups"/>
    <property type="evidence" value="ECO:0007669"/>
    <property type="project" value="InterPro"/>
</dbReference>
<feature type="domain" description="N-acetyltransferase" evidence="1">
    <location>
        <begin position="8"/>
        <end position="146"/>
    </location>
</feature>
<dbReference type="AlphaFoldDB" id="A0A0L8AE38"/>
<evidence type="ECO:0000313" key="3">
    <source>
        <dbReference type="Proteomes" id="UP000036890"/>
    </source>
</evidence>
<organism evidence="2 3">
    <name type="scientific">Stenotrophomonas geniculata N1</name>
    <dbReference type="NCBI Taxonomy" id="1167641"/>
    <lineage>
        <taxon>Bacteria</taxon>
        <taxon>Pseudomonadati</taxon>
        <taxon>Pseudomonadota</taxon>
        <taxon>Gammaproteobacteria</taxon>
        <taxon>Lysobacterales</taxon>
        <taxon>Lysobacteraceae</taxon>
        <taxon>Stenotrophomonas</taxon>
    </lineage>
</organism>
<dbReference type="Proteomes" id="UP000036890">
    <property type="component" value="Unassembled WGS sequence"/>
</dbReference>
<sequence>MSRTSRSPRLRNGSPQDADALIALDSVAAIDPERIMQIGNWLAHGGVYVAEQDGRVVGYLVMHHHFFGEAFVEMLMVARERRGHGIGTALLRHAIARRGRGKLFTSTNASNIGMQRLLVASGFIDSGIVHGLDDGDPELIYRFAED</sequence>
<protein>
    <submittedName>
        <fullName evidence="2">Acetyltransferase</fullName>
    </submittedName>
</protein>
<dbReference type="RefSeq" id="WP_019336887.1">
    <property type="nucleotide sequence ID" value="NZ_AJLO02000007.1"/>
</dbReference>
<dbReference type="PROSITE" id="PS51186">
    <property type="entry name" value="GNAT"/>
    <property type="match status" value="1"/>
</dbReference>
<accession>A0A0L8AE38</accession>
<reference evidence="2 3" key="1">
    <citation type="journal article" date="2012" name="J. Bacteriol.">
        <title>Genome sequence of a novel nicotine-degrading strain, Pseudomonas geniculata N1.</title>
        <authorList>
            <person name="Tang H."/>
            <person name="Yu H."/>
            <person name="Tai C."/>
            <person name="Huang K."/>
            <person name="Liu Y."/>
            <person name="Wang L."/>
            <person name="Yao Y."/>
            <person name="Wu G."/>
            <person name="Xu P."/>
        </authorList>
    </citation>
    <scope>NUCLEOTIDE SEQUENCE [LARGE SCALE GENOMIC DNA]</scope>
    <source>
        <strain evidence="2 3">N1</strain>
    </source>
</reference>
<name>A0A0L8AE38_9GAMM</name>
<proteinExistence type="predicted"/>
<dbReference type="Gene3D" id="3.40.630.30">
    <property type="match status" value="1"/>
</dbReference>
<dbReference type="SUPFAM" id="SSF55729">
    <property type="entry name" value="Acyl-CoA N-acyltransferases (Nat)"/>
    <property type="match status" value="1"/>
</dbReference>
<evidence type="ECO:0000313" key="2">
    <source>
        <dbReference type="EMBL" id="KOF00643.1"/>
    </source>
</evidence>
<dbReference type="OrthoDB" id="5638018at2"/>
<comment type="caution">
    <text evidence="2">The sequence shown here is derived from an EMBL/GenBank/DDBJ whole genome shotgun (WGS) entry which is preliminary data.</text>
</comment>
<dbReference type="InterPro" id="IPR016181">
    <property type="entry name" value="Acyl_CoA_acyltransferase"/>
</dbReference>
<dbReference type="InterPro" id="IPR000182">
    <property type="entry name" value="GNAT_dom"/>
</dbReference>
<dbReference type="EMBL" id="AJLO02000007">
    <property type="protein sequence ID" value="KOF00643.1"/>
    <property type="molecule type" value="Genomic_DNA"/>
</dbReference>
<dbReference type="CDD" id="cd04301">
    <property type="entry name" value="NAT_SF"/>
    <property type="match status" value="1"/>
</dbReference>
<gene>
    <name evidence="2" type="ORF">W7K_02725</name>
</gene>